<name>A0A9W7LHB7_HIBTR</name>
<organism evidence="3 4">
    <name type="scientific">Hibiscus trionum</name>
    <name type="common">Flower of an hour</name>
    <dbReference type="NCBI Taxonomy" id="183268"/>
    <lineage>
        <taxon>Eukaryota</taxon>
        <taxon>Viridiplantae</taxon>
        <taxon>Streptophyta</taxon>
        <taxon>Embryophyta</taxon>
        <taxon>Tracheophyta</taxon>
        <taxon>Spermatophyta</taxon>
        <taxon>Magnoliopsida</taxon>
        <taxon>eudicotyledons</taxon>
        <taxon>Gunneridae</taxon>
        <taxon>Pentapetalae</taxon>
        <taxon>rosids</taxon>
        <taxon>malvids</taxon>
        <taxon>Malvales</taxon>
        <taxon>Malvaceae</taxon>
        <taxon>Malvoideae</taxon>
        <taxon>Hibiscus</taxon>
    </lineage>
</organism>
<dbReference type="Proteomes" id="UP001165190">
    <property type="component" value="Unassembled WGS sequence"/>
</dbReference>
<keyword evidence="1" id="KW-0175">Coiled coil</keyword>
<gene>
    <name evidence="3" type="ORF">HRI_000164600</name>
</gene>
<dbReference type="OrthoDB" id="1704169at2759"/>
<proteinExistence type="predicted"/>
<keyword evidence="4" id="KW-1185">Reference proteome</keyword>
<evidence type="ECO:0000256" key="1">
    <source>
        <dbReference type="SAM" id="Coils"/>
    </source>
</evidence>
<protein>
    <submittedName>
        <fullName evidence="3">ADR1-like 2, PHOENIX 21</fullName>
    </submittedName>
</protein>
<dbReference type="InterPro" id="IPR008808">
    <property type="entry name" value="Powdery_mildew-R_dom"/>
</dbReference>
<dbReference type="PROSITE" id="PS51153">
    <property type="entry name" value="RPW8"/>
    <property type="match status" value="1"/>
</dbReference>
<dbReference type="AlphaFoldDB" id="A0A9W7LHB7"/>
<evidence type="ECO:0000313" key="4">
    <source>
        <dbReference type="Proteomes" id="UP001165190"/>
    </source>
</evidence>
<feature type="domain" description="RPW8" evidence="2">
    <location>
        <begin position="1"/>
        <end position="149"/>
    </location>
</feature>
<dbReference type="EMBL" id="BSYR01000003">
    <property type="protein sequence ID" value="GMI64953.1"/>
    <property type="molecule type" value="Genomic_DNA"/>
</dbReference>
<feature type="coiled-coil region" evidence="1">
    <location>
        <begin position="127"/>
        <end position="154"/>
    </location>
</feature>
<accession>A0A9W7LHB7</accession>
<comment type="caution">
    <text evidence="3">The sequence shown here is derived from an EMBL/GenBank/DDBJ whole genome shotgun (WGS) entry which is preliminary data.</text>
</comment>
<evidence type="ECO:0000259" key="2">
    <source>
        <dbReference type="PROSITE" id="PS51153"/>
    </source>
</evidence>
<dbReference type="Pfam" id="PF05659">
    <property type="entry name" value="RPW8"/>
    <property type="match status" value="1"/>
</dbReference>
<reference evidence="3" key="1">
    <citation type="submission" date="2023-05" db="EMBL/GenBank/DDBJ databases">
        <title>Genome and transcriptome analyses reveal genes involved in the formation of fine ridges on petal epidermal cells in Hibiscus trionum.</title>
        <authorList>
            <person name="Koshimizu S."/>
            <person name="Masuda S."/>
            <person name="Ishii T."/>
            <person name="Shirasu K."/>
            <person name="Hoshino A."/>
            <person name="Arita M."/>
        </authorList>
    </citation>
    <scope>NUCLEOTIDE SEQUENCE</scope>
    <source>
        <strain evidence="3">Hamamatsu line</strain>
    </source>
</reference>
<evidence type="ECO:0000313" key="3">
    <source>
        <dbReference type="EMBL" id="GMI64953.1"/>
    </source>
</evidence>
<sequence length="165" mass="18923">MLFNELLAGELLTELRLELEAISHKSCFCKSSADNLITSIQQLLPIIEEIKDSGVERPPFRKTQLNDFSQMLRGGLELARQVLDSSRWNVYKNLRLSRKMEKFEKQVQRFISGLMQAHLLADVQQMMSETMKRFDRFEQRLDRLEQRLDAMNAGPGTSSSAGIGS</sequence>